<evidence type="ECO:0000313" key="2">
    <source>
        <dbReference type="Ensembl" id="ENSPEMP00000014012.1"/>
    </source>
</evidence>
<dbReference type="GO" id="GO:0019901">
    <property type="term" value="F:protein kinase binding"/>
    <property type="evidence" value="ECO:0007669"/>
    <property type="project" value="TreeGrafter"/>
</dbReference>
<dbReference type="InterPro" id="IPR026072">
    <property type="entry name" value="Lime1"/>
</dbReference>
<dbReference type="PANTHER" id="PTHR47740">
    <property type="entry name" value="LCK-INTERACTING TRANSMEMBRANE ADAPTER 1, LIME1"/>
    <property type="match status" value="1"/>
</dbReference>
<reference evidence="2" key="2">
    <citation type="submission" date="2025-08" db="UniProtKB">
        <authorList>
            <consortium name="Ensembl"/>
        </authorList>
    </citation>
    <scope>IDENTIFICATION</scope>
</reference>
<keyword evidence="1" id="KW-0732">Signal</keyword>
<protein>
    <submittedName>
        <fullName evidence="2">Lck interacting transmembrane adaptor 1</fullName>
    </submittedName>
</protein>
<sequence length="88" mass="9949">MRPSVPSAPLALWVMGCFSLLLWLWALCTACHRKRVQRQQTELQGSLIPVEMSLLRQTHLCSLSKSDTRLHELHQGPRCSIDGSPVLQ</sequence>
<dbReference type="PANTHER" id="PTHR47740:SF1">
    <property type="entry name" value="LCK-INTERACTING TRANSMEMBRANE ADAPTER 1"/>
    <property type="match status" value="1"/>
</dbReference>
<name>A0A8C8TKA7_PERMB</name>
<dbReference type="GO" id="GO:0050852">
    <property type="term" value="P:T cell receptor signaling pathway"/>
    <property type="evidence" value="ECO:0007669"/>
    <property type="project" value="InterPro"/>
</dbReference>
<reference evidence="2 3" key="1">
    <citation type="submission" date="2018-10" db="EMBL/GenBank/DDBJ databases">
        <title>Improved assembly of the deer mouse Peromyscus maniculatus genome.</title>
        <authorList>
            <person name="Lassance J.-M."/>
            <person name="Hoekstra H.E."/>
        </authorList>
    </citation>
    <scope>NUCLEOTIDE SEQUENCE [LARGE SCALE GENOMIC DNA]</scope>
</reference>
<evidence type="ECO:0000313" key="3">
    <source>
        <dbReference type="Proteomes" id="UP000694547"/>
    </source>
</evidence>
<dbReference type="Proteomes" id="UP000694547">
    <property type="component" value="Chromosome 4"/>
</dbReference>
<feature type="chain" id="PRO_5034630746" evidence="1">
    <location>
        <begin position="31"/>
        <end position="88"/>
    </location>
</feature>
<evidence type="ECO:0000256" key="1">
    <source>
        <dbReference type="SAM" id="SignalP"/>
    </source>
</evidence>
<reference evidence="2" key="3">
    <citation type="submission" date="2025-09" db="UniProtKB">
        <authorList>
            <consortium name="Ensembl"/>
        </authorList>
    </citation>
    <scope>IDENTIFICATION</scope>
</reference>
<feature type="signal peptide" evidence="1">
    <location>
        <begin position="1"/>
        <end position="30"/>
    </location>
</feature>
<proteinExistence type="predicted"/>
<dbReference type="GO" id="GO:0019815">
    <property type="term" value="C:B cell receptor complex"/>
    <property type="evidence" value="ECO:0007669"/>
    <property type="project" value="TreeGrafter"/>
</dbReference>
<keyword evidence="3" id="KW-1185">Reference proteome</keyword>
<gene>
    <name evidence="2" type="primary">Lime1</name>
</gene>
<dbReference type="Pfam" id="PF15332">
    <property type="entry name" value="LIME1"/>
    <property type="match status" value="1"/>
</dbReference>
<dbReference type="AlphaFoldDB" id="A0A8C8TKA7"/>
<dbReference type="PROSITE" id="PS51257">
    <property type="entry name" value="PROKAR_LIPOPROTEIN"/>
    <property type="match status" value="1"/>
</dbReference>
<accession>A0A8C8TKA7</accession>
<dbReference type="GeneTree" id="ENSGT00510000050080"/>
<organism evidence="2 3">
    <name type="scientific">Peromyscus maniculatus bairdii</name>
    <name type="common">Prairie deer mouse</name>
    <dbReference type="NCBI Taxonomy" id="230844"/>
    <lineage>
        <taxon>Eukaryota</taxon>
        <taxon>Metazoa</taxon>
        <taxon>Chordata</taxon>
        <taxon>Craniata</taxon>
        <taxon>Vertebrata</taxon>
        <taxon>Euteleostomi</taxon>
        <taxon>Mammalia</taxon>
        <taxon>Eutheria</taxon>
        <taxon>Euarchontoglires</taxon>
        <taxon>Glires</taxon>
        <taxon>Rodentia</taxon>
        <taxon>Myomorpha</taxon>
        <taxon>Muroidea</taxon>
        <taxon>Cricetidae</taxon>
        <taxon>Neotominae</taxon>
        <taxon>Peromyscus</taxon>
    </lineage>
</organism>
<dbReference type="GO" id="GO:0050853">
    <property type="term" value="P:B cell receptor signaling pathway"/>
    <property type="evidence" value="ECO:0007669"/>
    <property type="project" value="InterPro"/>
</dbReference>
<dbReference type="Ensembl" id="ENSPEMT00000018272.2">
    <property type="protein sequence ID" value="ENSPEMP00000014012.1"/>
    <property type="gene ID" value="ENSPEMG00000013925.2"/>
</dbReference>